<dbReference type="Gene3D" id="3.10.580.10">
    <property type="entry name" value="CBS-domain"/>
    <property type="match status" value="1"/>
</dbReference>
<dbReference type="InterPro" id="IPR046342">
    <property type="entry name" value="CBS_dom_sf"/>
</dbReference>
<evidence type="ECO:0000256" key="2">
    <source>
        <dbReference type="PROSITE-ProRule" id="PRU00703"/>
    </source>
</evidence>
<sequence length="232" mass="25387">MRTLKVLDVMTRDVTTVREDTPYKEIVTKLVNSEVSGLPVLSPTGVVVGVVSEGDLLFNEGSAGKHERWHDVLHPSQAHKADGRVARDLMSQPAVTTQPNTPVRKAAALLARNGYKRLPVVDAVGRLLGIVSRRDVLGAFLRADHDIANEVKHEVLLRTMSIDPATVDVDVKDGVVTLSGRLERKSHVTVVESLTHAIDGVVDVVNELTFETDDESVRLVDPVDGTQLRDLW</sequence>
<dbReference type="SUPFAM" id="SSF54631">
    <property type="entry name" value="CBS-domain pair"/>
    <property type="match status" value="1"/>
</dbReference>
<dbReference type="Pfam" id="PF04972">
    <property type="entry name" value="BON"/>
    <property type="match status" value="1"/>
</dbReference>
<dbReference type="InterPro" id="IPR000644">
    <property type="entry name" value="CBS_dom"/>
</dbReference>
<comment type="caution">
    <text evidence="5">The sequence shown here is derived from an EMBL/GenBank/DDBJ whole genome shotgun (WGS) entry which is preliminary data.</text>
</comment>
<keyword evidence="1 2" id="KW-0129">CBS domain</keyword>
<proteinExistence type="predicted"/>
<protein>
    <submittedName>
        <fullName evidence="5">CBS domain-containing protein</fullName>
    </submittedName>
</protein>
<reference evidence="5 6" key="1">
    <citation type="submission" date="2021-12" db="EMBL/GenBank/DDBJ databases">
        <title>Genome sequence of Kibdelosporangium philippinense ATCC 49844.</title>
        <authorList>
            <person name="Fedorov E.A."/>
            <person name="Omeragic M."/>
            <person name="Shalygina K.F."/>
            <person name="Maclea K.S."/>
        </authorList>
    </citation>
    <scope>NUCLEOTIDE SEQUENCE [LARGE SCALE GENOMIC DNA]</scope>
    <source>
        <strain evidence="5 6">ATCC 49844</strain>
    </source>
</reference>
<keyword evidence="6" id="KW-1185">Reference proteome</keyword>
<dbReference type="InterPro" id="IPR017080">
    <property type="entry name" value="UCP036990_CBS_BON"/>
</dbReference>
<dbReference type="PROSITE" id="PS50914">
    <property type="entry name" value="BON"/>
    <property type="match status" value="1"/>
</dbReference>
<dbReference type="PROSITE" id="PS51371">
    <property type="entry name" value="CBS"/>
    <property type="match status" value="2"/>
</dbReference>
<name>A0ABS8ZDS6_9PSEU</name>
<dbReference type="InterPro" id="IPR051257">
    <property type="entry name" value="Diverse_CBS-Domain"/>
</dbReference>
<dbReference type="Proteomes" id="UP001521150">
    <property type="component" value="Unassembled WGS sequence"/>
</dbReference>
<feature type="domain" description="CBS" evidence="4">
    <location>
        <begin position="10"/>
        <end position="68"/>
    </location>
</feature>
<dbReference type="RefSeq" id="WP_233726145.1">
    <property type="nucleotide sequence ID" value="NZ_JAJVCN010000001.1"/>
</dbReference>
<dbReference type="Pfam" id="PF00571">
    <property type="entry name" value="CBS"/>
    <property type="match status" value="2"/>
</dbReference>
<evidence type="ECO:0000313" key="6">
    <source>
        <dbReference type="Proteomes" id="UP001521150"/>
    </source>
</evidence>
<dbReference type="PANTHER" id="PTHR43080">
    <property type="entry name" value="CBS DOMAIN-CONTAINING PROTEIN CBSX3, MITOCHONDRIAL"/>
    <property type="match status" value="1"/>
</dbReference>
<dbReference type="InterPro" id="IPR007055">
    <property type="entry name" value="BON_dom"/>
</dbReference>
<dbReference type="SMART" id="SM00116">
    <property type="entry name" value="CBS"/>
    <property type="match status" value="2"/>
</dbReference>
<dbReference type="Gene3D" id="3.30.1340.30">
    <property type="match status" value="1"/>
</dbReference>
<accession>A0ABS8ZDS6</accession>
<feature type="domain" description="BON" evidence="3">
    <location>
        <begin position="143"/>
        <end position="212"/>
    </location>
</feature>
<feature type="domain" description="CBS" evidence="4">
    <location>
        <begin position="90"/>
        <end position="147"/>
    </location>
</feature>
<dbReference type="PIRSF" id="PIRSF036990">
    <property type="entry name" value="UCP036990_CBS_BON"/>
    <property type="match status" value="1"/>
</dbReference>
<evidence type="ECO:0000259" key="3">
    <source>
        <dbReference type="PROSITE" id="PS50914"/>
    </source>
</evidence>
<gene>
    <name evidence="5" type="ORF">LWC34_17740</name>
</gene>
<dbReference type="EMBL" id="JAJVCN010000001">
    <property type="protein sequence ID" value="MCE7004653.1"/>
    <property type="molecule type" value="Genomic_DNA"/>
</dbReference>
<organism evidence="5 6">
    <name type="scientific">Kibdelosporangium philippinense</name>
    <dbReference type="NCBI Taxonomy" id="211113"/>
    <lineage>
        <taxon>Bacteria</taxon>
        <taxon>Bacillati</taxon>
        <taxon>Actinomycetota</taxon>
        <taxon>Actinomycetes</taxon>
        <taxon>Pseudonocardiales</taxon>
        <taxon>Pseudonocardiaceae</taxon>
        <taxon>Kibdelosporangium</taxon>
    </lineage>
</organism>
<evidence type="ECO:0000259" key="4">
    <source>
        <dbReference type="PROSITE" id="PS51371"/>
    </source>
</evidence>
<evidence type="ECO:0000256" key="1">
    <source>
        <dbReference type="ARBA" id="ARBA00023122"/>
    </source>
</evidence>
<dbReference type="PANTHER" id="PTHR43080:SF29">
    <property type="entry name" value="OS02G0818000 PROTEIN"/>
    <property type="match status" value="1"/>
</dbReference>
<evidence type="ECO:0000313" key="5">
    <source>
        <dbReference type="EMBL" id="MCE7004653.1"/>
    </source>
</evidence>